<sequence>MSRCKIASEPPSRGLATYAASPTAVLQLEHGIWTDSGLKGVFLESGSSEGHAMNVVHLVLLLTVTVL</sequence>
<reference evidence="1" key="1">
    <citation type="journal article" date="2021" name="bioRxiv">
        <title>Whole Genome Assembly and Annotation of Northern Wild Rice, Zizania palustris L., Supports a Whole Genome Duplication in the Zizania Genus.</title>
        <authorList>
            <person name="Haas M."/>
            <person name="Kono T."/>
            <person name="Macchietto M."/>
            <person name="Millas R."/>
            <person name="McGilp L."/>
            <person name="Shao M."/>
            <person name="Duquette J."/>
            <person name="Hirsch C.N."/>
            <person name="Kimball J."/>
        </authorList>
    </citation>
    <scope>NUCLEOTIDE SEQUENCE</scope>
    <source>
        <tissue evidence="1">Fresh leaf tissue</tissue>
    </source>
</reference>
<organism evidence="1 2">
    <name type="scientific">Zizania palustris</name>
    <name type="common">Northern wild rice</name>
    <dbReference type="NCBI Taxonomy" id="103762"/>
    <lineage>
        <taxon>Eukaryota</taxon>
        <taxon>Viridiplantae</taxon>
        <taxon>Streptophyta</taxon>
        <taxon>Embryophyta</taxon>
        <taxon>Tracheophyta</taxon>
        <taxon>Spermatophyta</taxon>
        <taxon>Magnoliopsida</taxon>
        <taxon>Liliopsida</taxon>
        <taxon>Poales</taxon>
        <taxon>Poaceae</taxon>
        <taxon>BOP clade</taxon>
        <taxon>Oryzoideae</taxon>
        <taxon>Oryzeae</taxon>
        <taxon>Zizaniinae</taxon>
        <taxon>Zizania</taxon>
    </lineage>
</organism>
<comment type="caution">
    <text evidence="1">The sequence shown here is derived from an EMBL/GenBank/DDBJ whole genome shotgun (WGS) entry which is preliminary data.</text>
</comment>
<keyword evidence="2" id="KW-1185">Reference proteome</keyword>
<name>A0A8J5RMH3_ZIZPA</name>
<proteinExistence type="predicted"/>
<reference evidence="1" key="2">
    <citation type="submission" date="2021-02" db="EMBL/GenBank/DDBJ databases">
        <authorList>
            <person name="Kimball J.A."/>
            <person name="Haas M.W."/>
            <person name="Macchietto M."/>
            <person name="Kono T."/>
            <person name="Duquette J."/>
            <person name="Shao M."/>
        </authorList>
    </citation>
    <scope>NUCLEOTIDE SEQUENCE</scope>
    <source>
        <tissue evidence="1">Fresh leaf tissue</tissue>
    </source>
</reference>
<dbReference type="Proteomes" id="UP000729402">
    <property type="component" value="Unassembled WGS sequence"/>
</dbReference>
<accession>A0A8J5RMH3</accession>
<evidence type="ECO:0000313" key="2">
    <source>
        <dbReference type="Proteomes" id="UP000729402"/>
    </source>
</evidence>
<dbReference type="AlphaFoldDB" id="A0A8J5RMH3"/>
<protein>
    <submittedName>
        <fullName evidence="1">Uncharacterized protein</fullName>
    </submittedName>
</protein>
<gene>
    <name evidence="1" type="ORF">GUJ93_ZPchr0009g829</name>
</gene>
<dbReference type="EMBL" id="JAAALK010000289">
    <property type="protein sequence ID" value="KAG8048509.1"/>
    <property type="molecule type" value="Genomic_DNA"/>
</dbReference>
<evidence type="ECO:0000313" key="1">
    <source>
        <dbReference type="EMBL" id="KAG8048509.1"/>
    </source>
</evidence>